<feature type="transmembrane region" description="Helical" evidence="1">
    <location>
        <begin position="173"/>
        <end position="198"/>
    </location>
</feature>
<proteinExistence type="predicted"/>
<protein>
    <submittedName>
        <fullName evidence="2">Uncharacterized protein</fullName>
    </submittedName>
</protein>
<dbReference type="AlphaFoldDB" id="A0A9J6CLQ8"/>
<evidence type="ECO:0000313" key="3">
    <source>
        <dbReference type="Proteomes" id="UP001107558"/>
    </source>
</evidence>
<keyword evidence="1" id="KW-0472">Membrane</keyword>
<reference evidence="2" key="1">
    <citation type="submission" date="2021-03" db="EMBL/GenBank/DDBJ databases">
        <title>Chromosome level genome of the anhydrobiotic midge Polypedilum vanderplanki.</title>
        <authorList>
            <person name="Yoshida Y."/>
            <person name="Kikawada T."/>
            <person name="Gusev O."/>
        </authorList>
    </citation>
    <scope>NUCLEOTIDE SEQUENCE</scope>
    <source>
        <strain evidence="2">NIAS01</strain>
        <tissue evidence="2">Whole body or cell culture</tissue>
    </source>
</reference>
<keyword evidence="1" id="KW-0812">Transmembrane</keyword>
<comment type="caution">
    <text evidence="2">The sequence shown here is derived from an EMBL/GenBank/DDBJ whole genome shotgun (WGS) entry which is preliminary data.</text>
</comment>
<name>A0A9J6CLQ8_POLVA</name>
<evidence type="ECO:0000256" key="1">
    <source>
        <dbReference type="SAM" id="Phobius"/>
    </source>
</evidence>
<keyword evidence="1" id="KW-1133">Transmembrane helix</keyword>
<dbReference type="EMBL" id="JADBJN010000001">
    <property type="protein sequence ID" value="KAG5682893.1"/>
    <property type="molecule type" value="Genomic_DNA"/>
</dbReference>
<accession>A0A9J6CLQ8</accession>
<organism evidence="2 3">
    <name type="scientific">Polypedilum vanderplanki</name>
    <name type="common">Sleeping chironomid midge</name>
    <dbReference type="NCBI Taxonomy" id="319348"/>
    <lineage>
        <taxon>Eukaryota</taxon>
        <taxon>Metazoa</taxon>
        <taxon>Ecdysozoa</taxon>
        <taxon>Arthropoda</taxon>
        <taxon>Hexapoda</taxon>
        <taxon>Insecta</taxon>
        <taxon>Pterygota</taxon>
        <taxon>Neoptera</taxon>
        <taxon>Endopterygota</taxon>
        <taxon>Diptera</taxon>
        <taxon>Nematocera</taxon>
        <taxon>Chironomoidea</taxon>
        <taxon>Chironomidae</taxon>
        <taxon>Chironominae</taxon>
        <taxon>Polypedilum</taxon>
        <taxon>Polypedilum</taxon>
    </lineage>
</organism>
<dbReference type="Proteomes" id="UP001107558">
    <property type="component" value="Chromosome 1"/>
</dbReference>
<evidence type="ECO:0000313" key="2">
    <source>
        <dbReference type="EMBL" id="KAG5682893.1"/>
    </source>
</evidence>
<keyword evidence="3" id="KW-1185">Reference proteome</keyword>
<sequence length="213" mass="24622">MESEIIVDSANKNKLNTNLLKKINFDNSDYVFYDGKLIIESLSYCEHNLLTKRKADGCKTVKDNSPFFVKLSDFKFFFYNTEINIKCAVSKLKLTCKSCIIELLPKCQIETDNGLKHTAPETFSNFNYPTLINIENVMNDSSDQMSSPITRNLKLNFDEKNSFQKSFEEARPWIPYVHLVCQIIEILAFIIGAIYFIFKVFKRCCSKDKIDPA</sequence>
<gene>
    <name evidence="2" type="ORF">PVAND_012211</name>
</gene>